<dbReference type="GO" id="GO:0016987">
    <property type="term" value="F:sigma factor activity"/>
    <property type="evidence" value="ECO:0007669"/>
    <property type="project" value="UniProtKB-KW"/>
</dbReference>
<keyword evidence="2" id="KW-0805">Transcription regulation</keyword>
<dbReference type="RefSeq" id="WP_092541762.1">
    <property type="nucleotide sequence ID" value="NZ_FOKV01000003.1"/>
</dbReference>
<evidence type="ECO:0000313" key="8">
    <source>
        <dbReference type="Proteomes" id="UP000199438"/>
    </source>
</evidence>
<evidence type="ECO:0000259" key="5">
    <source>
        <dbReference type="Pfam" id="PF04542"/>
    </source>
</evidence>
<dbReference type="InterPro" id="IPR014284">
    <property type="entry name" value="RNA_pol_sigma-70_dom"/>
</dbReference>
<reference evidence="8" key="1">
    <citation type="submission" date="2016-10" db="EMBL/GenBank/DDBJ databases">
        <authorList>
            <person name="Varghese N."/>
            <person name="Submissions S."/>
        </authorList>
    </citation>
    <scope>NUCLEOTIDE SEQUENCE [LARGE SCALE GENOMIC DNA]</scope>
    <source>
        <strain evidence="8">DSM 24499</strain>
    </source>
</reference>
<dbReference type="InterPro" id="IPR013325">
    <property type="entry name" value="RNA_pol_sigma_r2"/>
</dbReference>
<dbReference type="InterPro" id="IPR036388">
    <property type="entry name" value="WH-like_DNA-bd_sf"/>
</dbReference>
<dbReference type="InterPro" id="IPR007627">
    <property type="entry name" value="RNA_pol_sigma70_r2"/>
</dbReference>
<keyword evidence="3" id="KW-0731">Sigma factor</keyword>
<dbReference type="Pfam" id="PF08281">
    <property type="entry name" value="Sigma70_r4_2"/>
    <property type="match status" value="1"/>
</dbReference>
<evidence type="ECO:0000256" key="3">
    <source>
        <dbReference type="ARBA" id="ARBA00023082"/>
    </source>
</evidence>
<dbReference type="Gene3D" id="1.10.10.10">
    <property type="entry name" value="Winged helix-like DNA-binding domain superfamily/Winged helix DNA-binding domain"/>
    <property type="match status" value="1"/>
</dbReference>
<evidence type="ECO:0000313" key="7">
    <source>
        <dbReference type="EMBL" id="SFC25159.1"/>
    </source>
</evidence>
<comment type="similarity">
    <text evidence="1">Belongs to the sigma-70 factor family. ECF subfamily.</text>
</comment>
<name>A0A1I1HM02_9FLAO</name>
<organism evidence="7 8">
    <name type="scientific">Zunongwangia mangrovi</name>
    <dbReference type="NCBI Taxonomy" id="1334022"/>
    <lineage>
        <taxon>Bacteria</taxon>
        <taxon>Pseudomonadati</taxon>
        <taxon>Bacteroidota</taxon>
        <taxon>Flavobacteriia</taxon>
        <taxon>Flavobacteriales</taxon>
        <taxon>Flavobacteriaceae</taxon>
        <taxon>Zunongwangia</taxon>
    </lineage>
</organism>
<dbReference type="InterPro" id="IPR013324">
    <property type="entry name" value="RNA_pol_sigma_r3/r4-like"/>
</dbReference>
<dbReference type="Proteomes" id="UP000199438">
    <property type="component" value="Unassembled WGS sequence"/>
</dbReference>
<gene>
    <name evidence="7" type="ORF">SAMN04487907_103107</name>
</gene>
<evidence type="ECO:0000256" key="4">
    <source>
        <dbReference type="ARBA" id="ARBA00023163"/>
    </source>
</evidence>
<dbReference type="OrthoDB" id="1027298at2"/>
<dbReference type="CDD" id="cd06171">
    <property type="entry name" value="Sigma70_r4"/>
    <property type="match status" value="1"/>
</dbReference>
<evidence type="ECO:0000256" key="1">
    <source>
        <dbReference type="ARBA" id="ARBA00010641"/>
    </source>
</evidence>
<dbReference type="STRING" id="1334022.SAMN04487907_103107"/>
<dbReference type="NCBIfam" id="TIGR02937">
    <property type="entry name" value="sigma70-ECF"/>
    <property type="match status" value="1"/>
</dbReference>
<dbReference type="InterPro" id="IPR013249">
    <property type="entry name" value="RNA_pol_sigma70_r4_t2"/>
</dbReference>
<dbReference type="Pfam" id="PF04542">
    <property type="entry name" value="Sigma70_r2"/>
    <property type="match status" value="1"/>
</dbReference>
<dbReference type="Gene3D" id="1.10.1740.10">
    <property type="match status" value="1"/>
</dbReference>
<dbReference type="SUPFAM" id="SSF88946">
    <property type="entry name" value="Sigma2 domain of RNA polymerase sigma factors"/>
    <property type="match status" value="1"/>
</dbReference>
<dbReference type="GO" id="GO:0003677">
    <property type="term" value="F:DNA binding"/>
    <property type="evidence" value="ECO:0007669"/>
    <property type="project" value="InterPro"/>
</dbReference>
<keyword evidence="8" id="KW-1185">Reference proteome</keyword>
<dbReference type="AlphaFoldDB" id="A0A1I1HM02"/>
<keyword evidence="4" id="KW-0804">Transcription</keyword>
<dbReference type="PANTHER" id="PTHR43133">
    <property type="entry name" value="RNA POLYMERASE ECF-TYPE SIGMA FACTO"/>
    <property type="match status" value="1"/>
</dbReference>
<feature type="domain" description="RNA polymerase sigma factor 70 region 4 type 2" evidence="6">
    <location>
        <begin position="124"/>
        <end position="175"/>
    </location>
</feature>
<dbReference type="SUPFAM" id="SSF88659">
    <property type="entry name" value="Sigma3 and sigma4 domains of RNA polymerase sigma factors"/>
    <property type="match status" value="1"/>
</dbReference>
<accession>A0A1I1HM02</accession>
<proteinExistence type="inferred from homology"/>
<dbReference type="InterPro" id="IPR039425">
    <property type="entry name" value="RNA_pol_sigma-70-like"/>
</dbReference>
<evidence type="ECO:0000256" key="2">
    <source>
        <dbReference type="ARBA" id="ARBA00023015"/>
    </source>
</evidence>
<dbReference type="EMBL" id="FOKV01000003">
    <property type="protein sequence ID" value="SFC25159.1"/>
    <property type="molecule type" value="Genomic_DNA"/>
</dbReference>
<protein>
    <submittedName>
        <fullName evidence="7">RNA polymerase, sigma subunit, ECF family</fullName>
    </submittedName>
</protein>
<dbReference type="PANTHER" id="PTHR43133:SF51">
    <property type="entry name" value="RNA POLYMERASE SIGMA FACTOR"/>
    <property type="match status" value="1"/>
</dbReference>
<sequence>MTIKKDQLLIDQILGGDKQIFSVLVDRYKNLVFTLCLRLLKNREEAEEVAQDSFVKIYKSLNKFKGEAKFSTWVYRVTYNNCLDFLKAKKRKFQELSVDAYDGFEIQDLDNAIDILEEKERKSAILSCINMLNEDDAFLLTLHYYEDQSVKEIAEIMNLSVANVKVKLYRGRKQLAVILKRRLSNDMLLNYGK</sequence>
<feature type="domain" description="RNA polymerase sigma-70 region 2" evidence="5">
    <location>
        <begin position="24"/>
        <end position="91"/>
    </location>
</feature>
<dbReference type="GO" id="GO:0006352">
    <property type="term" value="P:DNA-templated transcription initiation"/>
    <property type="evidence" value="ECO:0007669"/>
    <property type="project" value="InterPro"/>
</dbReference>
<evidence type="ECO:0000259" key="6">
    <source>
        <dbReference type="Pfam" id="PF08281"/>
    </source>
</evidence>